<organism evidence="1 2">
    <name type="scientific">SAR324 cluster bacterium</name>
    <dbReference type="NCBI Taxonomy" id="2024889"/>
    <lineage>
        <taxon>Bacteria</taxon>
        <taxon>Deltaproteobacteria</taxon>
        <taxon>SAR324 cluster</taxon>
    </lineage>
</organism>
<name>A0A7X9FPH0_9DELT</name>
<protein>
    <submittedName>
        <fullName evidence="1">Cell division protein FtsA</fullName>
    </submittedName>
</protein>
<dbReference type="PANTHER" id="PTHR32432">
    <property type="entry name" value="CELL DIVISION PROTEIN FTSA-RELATED"/>
    <property type="match status" value="1"/>
</dbReference>
<dbReference type="GO" id="GO:0009898">
    <property type="term" value="C:cytoplasmic side of plasma membrane"/>
    <property type="evidence" value="ECO:0007669"/>
    <property type="project" value="TreeGrafter"/>
</dbReference>
<proteinExistence type="predicted"/>
<evidence type="ECO:0000313" key="2">
    <source>
        <dbReference type="Proteomes" id="UP000524246"/>
    </source>
</evidence>
<accession>A0A7X9FPH0</accession>
<dbReference type="GO" id="GO:0032153">
    <property type="term" value="C:cell division site"/>
    <property type="evidence" value="ECO:0007669"/>
    <property type="project" value="TreeGrafter"/>
</dbReference>
<dbReference type="SUPFAM" id="SSF53067">
    <property type="entry name" value="Actin-like ATPase domain"/>
    <property type="match status" value="1"/>
</dbReference>
<dbReference type="InterPro" id="IPR050696">
    <property type="entry name" value="FtsA/MreB"/>
</dbReference>
<keyword evidence="1" id="KW-0131">Cell cycle</keyword>
<comment type="caution">
    <text evidence="1">The sequence shown here is derived from an EMBL/GenBank/DDBJ whole genome shotgun (WGS) entry which is preliminary data.</text>
</comment>
<sequence>SEVESLLTSGIVITGGGSNLAGMSDIAEQVFNVPVRVGLPRSIAGLKDLINAPEHSVATGLILYGAEHGANKRRLGMGMPVSGIFRKVANWLGEHF</sequence>
<reference evidence="1 2" key="1">
    <citation type="journal article" date="2020" name="Biotechnol. Biofuels">
        <title>New insights from the biogas microbiome by comprehensive genome-resolved metagenomics of nearly 1600 species originating from multiple anaerobic digesters.</title>
        <authorList>
            <person name="Campanaro S."/>
            <person name="Treu L."/>
            <person name="Rodriguez-R L.M."/>
            <person name="Kovalovszki A."/>
            <person name="Ziels R.M."/>
            <person name="Maus I."/>
            <person name="Zhu X."/>
            <person name="Kougias P.G."/>
            <person name="Basile A."/>
            <person name="Luo G."/>
            <person name="Schluter A."/>
            <person name="Konstantinidis K.T."/>
            <person name="Angelidaki I."/>
        </authorList>
    </citation>
    <scope>NUCLEOTIDE SEQUENCE [LARGE SCALE GENOMIC DNA]</scope>
    <source>
        <strain evidence="1">AS27yjCOA_65</strain>
    </source>
</reference>
<dbReference type="InterPro" id="IPR043129">
    <property type="entry name" value="ATPase_NBD"/>
</dbReference>
<evidence type="ECO:0000313" key="1">
    <source>
        <dbReference type="EMBL" id="NMC61958.1"/>
    </source>
</evidence>
<dbReference type="PANTHER" id="PTHR32432:SF4">
    <property type="entry name" value="CELL DIVISION PROTEIN FTSA"/>
    <property type="match status" value="1"/>
</dbReference>
<feature type="non-terminal residue" evidence="1">
    <location>
        <position position="1"/>
    </location>
</feature>
<gene>
    <name evidence="1" type="ORF">GYA55_02190</name>
</gene>
<dbReference type="Gene3D" id="3.30.420.40">
    <property type="match status" value="1"/>
</dbReference>
<dbReference type="GO" id="GO:0051301">
    <property type="term" value="P:cell division"/>
    <property type="evidence" value="ECO:0007669"/>
    <property type="project" value="UniProtKB-KW"/>
</dbReference>
<dbReference type="EMBL" id="JAAZON010000090">
    <property type="protein sequence ID" value="NMC61958.1"/>
    <property type="molecule type" value="Genomic_DNA"/>
</dbReference>
<dbReference type="Proteomes" id="UP000524246">
    <property type="component" value="Unassembled WGS sequence"/>
</dbReference>
<keyword evidence="1" id="KW-0132">Cell division</keyword>
<dbReference type="AlphaFoldDB" id="A0A7X9FPH0"/>